<sequence>MAGGEGVGGESSRERGEERERGREREEKREKITDDGGRPGAGCGSPVSVARGGKIAGDGEDFGWEVLCEVRCMIIWYTINVSTVRLNLNGLKKGSTGRDPTTDSP</sequence>
<keyword evidence="3" id="KW-1185">Reference proteome</keyword>
<name>A0AA88AB59_FICCA</name>
<comment type="caution">
    <text evidence="2">The sequence shown here is derived from an EMBL/GenBank/DDBJ whole genome shotgun (WGS) entry which is preliminary data.</text>
</comment>
<dbReference type="EMBL" id="BTGU01000014">
    <property type="protein sequence ID" value="GMN42583.1"/>
    <property type="molecule type" value="Genomic_DNA"/>
</dbReference>
<reference evidence="2" key="1">
    <citation type="submission" date="2023-07" db="EMBL/GenBank/DDBJ databases">
        <title>draft genome sequence of fig (Ficus carica).</title>
        <authorList>
            <person name="Takahashi T."/>
            <person name="Nishimura K."/>
        </authorList>
    </citation>
    <scope>NUCLEOTIDE SEQUENCE</scope>
</reference>
<evidence type="ECO:0000256" key="1">
    <source>
        <dbReference type="SAM" id="MobiDB-lite"/>
    </source>
</evidence>
<dbReference type="Proteomes" id="UP001187192">
    <property type="component" value="Unassembled WGS sequence"/>
</dbReference>
<gene>
    <name evidence="2" type="ORF">TIFTF001_011787</name>
</gene>
<protein>
    <submittedName>
        <fullName evidence="2">Uncharacterized protein</fullName>
    </submittedName>
</protein>
<feature type="compositionally biased region" description="Basic and acidic residues" evidence="1">
    <location>
        <begin position="11"/>
        <end position="37"/>
    </location>
</feature>
<feature type="region of interest" description="Disordered" evidence="1">
    <location>
        <begin position="1"/>
        <end position="59"/>
    </location>
</feature>
<proteinExistence type="predicted"/>
<evidence type="ECO:0000313" key="3">
    <source>
        <dbReference type="Proteomes" id="UP001187192"/>
    </source>
</evidence>
<dbReference type="AlphaFoldDB" id="A0AA88AB59"/>
<organism evidence="2 3">
    <name type="scientific">Ficus carica</name>
    <name type="common">Common fig</name>
    <dbReference type="NCBI Taxonomy" id="3494"/>
    <lineage>
        <taxon>Eukaryota</taxon>
        <taxon>Viridiplantae</taxon>
        <taxon>Streptophyta</taxon>
        <taxon>Embryophyta</taxon>
        <taxon>Tracheophyta</taxon>
        <taxon>Spermatophyta</taxon>
        <taxon>Magnoliopsida</taxon>
        <taxon>eudicotyledons</taxon>
        <taxon>Gunneridae</taxon>
        <taxon>Pentapetalae</taxon>
        <taxon>rosids</taxon>
        <taxon>fabids</taxon>
        <taxon>Rosales</taxon>
        <taxon>Moraceae</taxon>
        <taxon>Ficeae</taxon>
        <taxon>Ficus</taxon>
    </lineage>
</organism>
<evidence type="ECO:0000313" key="2">
    <source>
        <dbReference type="EMBL" id="GMN42583.1"/>
    </source>
</evidence>
<accession>A0AA88AB59</accession>